<dbReference type="Gene3D" id="3.90.550.10">
    <property type="entry name" value="Spore Coat Polysaccharide Biosynthesis Protein SpsA, Chain A"/>
    <property type="match status" value="1"/>
</dbReference>
<keyword evidence="3" id="KW-0479">Metal-binding</keyword>
<evidence type="ECO:0000313" key="9">
    <source>
        <dbReference type="EMBL" id="BDS07963.1"/>
    </source>
</evidence>
<dbReference type="InterPro" id="IPR003749">
    <property type="entry name" value="ThiS/MoaD-like"/>
</dbReference>
<keyword evidence="4" id="KW-0547">Nucleotide-binding</keyword>
<protein>
    <recommendedName>
        <fullName evidence="8">MobA-like NTP transferase domain-containing protein</fullName>
    </recommendedName>
</protein>
<dbReference type="InterPro" id="IPR016155">
    <property type="entry name" value="Mopterin_synth/thiamin_S_b"/>
</dbReference>
<dbReference type="SUPFAM" id="SSF53448">
    <property type="entry name" value="Nucleotide-diphospho-sugar transferases"/>
    <property type="match status" value="1"/>
</dbReference>
<accession>A0AAT9FPT7</accession>
<dbReference type="GO" id="GO:0005525">
    <property type="term" value="F:GTP binding"/>
    <property type="evidence" value="ECO:0007669"/>
    <property type="project" value="UniProtKB-KW"/>
</dbReference>
<evidence type="ECO:0000256" key="3">
    <source>
        <dbReference type="ARBA" id="ARBA00022723"/>
    </source>
</evidence>
<dbReference type="CDD" id="cd02503">
    <property type="entry name" value="MobA"/>
    <property type="match status" value="1"/>
</dbReference>
<dbReference type="Pfam" id="PF02597">
    <property type="entry name" value="ThiS"/>
    <property type="match status" value="1"/>
</dbReference>
<dbReference type="InterPro" id="IPR012675">
    <property type="entry name" value="Beta-grasp_dom_sf"/>
</dbReference>
<evidence type="ECO:0000259" key="8">
    <source>
        <dbReference type="Pfam" id="PF12804"/>
    </source>
</evidence>
<feature type="domain" description="MobA-like NTP transferase" evidence="8">
    <location>
        <begin position="7"/>
        <end position="156"/>
    </location>
</feature>
<evidence type="ECO:0000256" key="6">
    <source>
        <dbReference type="ARBA" id="ARBA00023134"/>
    </source>
</evidence>
<keyword evidence="1" id="KW-0963">Cytoplasm</keyword>
<gene>
    <name evidence="9" type="ORF">NT6N_30030</name>
</gene>
<dbReference type="PANTHER" id="PTHR19136:SF81">
    <property type="entry name" value="MOLYBDENUM COFACTOR GUANYLYLTRANSFERASE"/>
    <property type="match status" value="1"/>
</dbReference>
<dbReference type="CDD" id="cd00754">
    <property type="entry name" value="Ubl_MoaD"/>
    <property type="match status" value="1"/>
</dbReference>
<keyword evidence="2" id="KW-0808">Transferase</keyword>
<dbReference type="Pfam" id="PF12804">
    <property type="entry name" value="NTP_transf_3"/>
    <property type="match status" value="1"/>
</dbReference>
<evidence type="ECO:0000256" key="2">
    <source>
        <dbReference type="ARBA" id="ARBA00022679"/>
    </source>
</evidence>
<dbReference type="InterPro" id="IPR025877">
    <property type="entry name" value="MobA-like_NTP_Trfase"/>
</dbReference>
<name>A0AAT9FPT7_9BACT</name>
<dbReference type="GO" id="GO:0006777">
    <property type="term" value="P:Mo-molybdopterin cofactor biosynthetic process"/>
    <property type="evidence" value="ECO:0007669"/>
    <property type="project" value="UniProtKB-KW"/>
</dbReference>
<sequence>MNNCLKGLLLVGGKSSRMGSDKSELVFRDGLSQRERGVKLLESVCDQVFISVAEGEGDHVIADAFGNVGPLGAIASAQQHDPDATWLVLACDLPLLEEKHLQDLVDQHTADSAATYYLSASDGLPEPLCAIWSPATCDLVLESIQSGKRCPRSVLGKITGQALPSPGLWPLANTNTEADAIEIRARIDGTTTEKTITLSYFAQLRELSGTDNESHTTDSVTPAGVFEEVRAKYQMPLKRKGMMVAVNGDFTDWNHRLTEGEELVFIPPVAGG</sequence>
<evidence type="ECO:0000256" key="4">
    <source>
        <dbReference type="ARBA" id="ARBA00022741"/>
    </source>
</evidence>
<dbReference type="GO" id="GO:0016779">
    <property type="term" value="F:nucleotidyltransferase activity"/>
    <property type="evidence" value="ECO:0007669"/>
    <property type="project" value="UniProtKB-ARBA"/>
</dbReference>
<dbReference type="KEGG" id="osu:NT6N_30030"/>
<evidence type="ECO:0000256" key="1">
    <source>
        <dbReference type="ARBA" id="ARBA00022490"/>
    </source>
</evidence>
<dbReference type="SUPFAM" id="SSF54285">
    <property type="entry name" value="MoaD/ThiS"/>
    <property type="match status" value="1"/>
</dbReference>
<evidence type="ECO:0000256" key="5">
    <source>
        <dbReference type="ARBA" id="ARBA00022842"/>
    </source>
</evidence>
<keyword evidence="6" id="KW-0342">GTP-binding</keyword>
<keyword evidence="5" id="KW-0460">Magnesium</keyword>
<proteinExistence type="predicted"/>
<dbReference type="EMBL" id="AP026866">
    <property type="protein sequence ID" value="BDS07963.1"/>
    <property type="molecule type" value="Genomic_DNA"/>
</dbReference>
<dbReference type="PANTHER" id="PTHR19136">
    <property type="entry name" value="MOLYBDENUM COFACTOR GUANYLYLTRANSFERASE"/>
    <property type="match status" value="1"/>
</dbReference>
<dbReference type="AlphaFoldDB" id="A0AAT9FPT7"/>
<dbReference type="Gene3D" id="3.10.20.30">
    <property type="match status" value="1"/>
</dbReference>
<dbReference type="GO" id="GO:0046872">
    <property type="term" value="F:metal ion binding"/>
    <property type="evidence" value="ECO:0007669"/>
    <property type="project" value="UniProtKB-KW"/>
</dbReference>
<keyword evidence="7" id="KW-0501">Molybdenum cofactor biosynthesis</keyword>
<organism evidence="9">
    <name type="scientific">Oceaniferula spumae</name>
    <dbReference type="NCBI Taxonomy" id="2979115"/>
    <lineage>
        <taxon>Bacteria</taxon>
        <taxon>Pseudomonadati</taxon>
        <taxon>Verrucomicrobiota</taxon>
        <taxon>Verrucomicrobiia</taxon>
        <taxon>Verrucomicrobiales</taxon>
        <taxon>Verrucomicrobiaceae</taxon>
        <taxon>Oceaniferula</taxon>
    </lineage>
</organism>
<reference evidence="9" key="1">
    <citation type="submission" date="2024-07" db="EMBL/GenBank/DDBJ databases">
        <title>Complete genome sequence of Verrucomicrobiaceae bacterium NT6N.</title>
        <authorList>
            <person name="Huang C."/>
            <person name="Takami H."/>
            <person name="Hamasaki K."/>
        </authorList>
    </citation>
    <scope>NUCLEOTIDE SEQUENCE</scope>
    <source>
        <strain evidence="9">NT6N</strain>
    </source>
</reference>
<dbReference type="InterPro" id="IPR029044">
    <property type="entry name" value="Nucleotide-diphossugar_trans"/>
</dbReference>
<evidence type="ECO:0000256" key="7">
    <source>
        <dbReference type="ARBA" id="ARBA00023150"/>
    </source>
</evidence>
<dbReference type="InterPro" id="IPR013482">
    <property type="entry name" value="Molybde_CF_guanTrfase"/>
</dbReference>